<accession>A0A2S6ATX1</accession>
<comment type="caution">
    <text evidence="4">The sequence shown here is derived from an EMBL/GenBank/DDBJ whole genome shotgun (WGS) entry which is preliminary data.</text>
</comment>
<gene>
    <name evidence="4" type="ORF">C5E45_07055</name>
</gene>
<dbReference type="Proteomes" id="UP000239874">
    <property type="component" value="Unassembled WGS sequence"/>
</dbReference>
<name>A0A2S6ATX1_9NOCA</name>
<evidence type="ECO:0000256" key="2">
    <source>
        <dbReference type="PROSITE-ProRule" id="PRU00335"/>
    </source>
</evidence>
<dbReference type="PANTHER" id="PTHR30055">
    <property type="entry name" value="HTH-TYPE TRANSCRIPTIONAL REGULATOR RUTR"/>
    <property type="match status" value="1"/>
</dbReference>
<dbReference type="RefSeq" id="WP_104379771.1">
    <property type="nucleotide sequence ID" value="NZ_PSZC01000004.1"/>
</dbReference>
<feature type="DNA-binding region" description="H-T-H motif" evidence="2">
    <location>
        <begin position="50"/>
        <end position="69"/>
    </location>
</feature>
<dbReference type="InterPro" id="IPR001647">
    <property type="entry name" value="HTH_TetR"/>
</dbReference>
<evidence type="ECO:0000313" key="5">
    <source>
        <dbReference type="Proteomes" id="UP000239874"/>
    </source>
</evidence>
<keyword evidence="1 2" id="KW-0238">DNA-binding</keyword>
<dbReference type="SUPFAM" id="SSF46689">
    <property type="entry name" value="Homeodomain-like"/>
    <property type="match status" value="1"/>
</dbReference>
<dbReference type="GO" id="GO:0003700">
    <property type="term" value="F:DNA-binding transcription factor activity"/>
    <property type="evidence" value="ECO:0007669"/>
    <property type="project" value="TreeGrafter"/>
</dbReference>
<protein>
    <submittedName>
        <fullName evidence="4">TetR/AcrR family transcriptional regulator</fullName>
    </submittedName>
</protein>
<dbReference type="PROSITE" id="PS50977">
    <property type="entry name" value="HTH_TETR_2"/>
    <property type="match status" value="1"/>
</dbReference>
<dbReference type="SUPFAM" id="SSF48498">
    <property type="entry name" value="Tetracyclin repressor-like, C-terminal domain"/>
    <property type="match status" value="1"/>
</dbReference>
<dbReference type="PANTHER" id="PTHR30055:SF153">
    <property type="entry name" value="HTH-TYPE TRANSCRIPTIONAL REPRESSOR RV3405C"/>
    <property type="match status" value="1"/>
</dbReference>
<dbReference type="InterPro" id="IPR050109">
    <property type="entry name" value="HTH-type_TetR-like_transc_reg"/>
</dbReference>
<dbReference type="GO" id="GO:0000976">
    <property type="term" value="F:transcription cis-regulatory region binding"/>
    <property type="evidence" value="ECO:0007669"/>
    <property type="project" value="TreeGrafter"/>
</dbReference>
<sequence length="216" mass="22908">MTRPGAPLSSLLSRAMTLIPRSAPSGDATDARVLDAALRVLARRGTREATMDDIAAEAGVGRTTLFRRYTGKDQLFERALARDIGRILADLADRFTEVTDPTEQVVLGFLTGLGLGDHILFRDADPLRRAELIQALGQGDPSPITLAFTAIRANIGKAQADGKIPVRDPDAQADALVHLIIGYLATPSHAIDLTDPAAAERVARAAVAPILTGTID</sequence>
<dbReference type="EMBL" id="PSZC01000004">
    <property type="protein sequence ID" value="PPJ38660.1"/>
    <property type="molecule type" value="Genomic_DNA"/>
</dbReference>
<dbReference type="Pfam" id="PF00440">
    <property type="entry name" value="TetR_N"/>
    <property type="match status" value="1"/>
</dbReference>
<reference evidence="4 5" key="1">
    <citation type="submission" date="2018-02" db="EMBL/GenBank/DDBJ databases">
        <title>8 Nocardia nova and 1 Nocardia cyriacigeorgica strain used for evolution to TMP-SMX.</title>
        <authorList>
            <person name="Mehta H."/>
            <person name="Weng J."/>
            <person name="Shamoo Y."/>
        </authorList>
    </citation>
    <scope>NUCLEOTIDE SEQUENCE [LARGE SCALE GENOMIC DNA]</scope>
    <source>
        <strain evidence="4 5">MDA3139</strain>
    </source>
</reference>
<feature type="domain" description="HTH tetR-type" evidence="3">
    <location>
        <begin position="27"/>
        <end position="87"/>
    </location>
</feature>
<evidence type="ECO:0000259" key="3">
    <source>
        <dbReference type="PROSITE" id="PS50977"/>
    </source>
</evidence>
<evidence type="ECO:0000256" key="1">
    <source>
        <dbReference type="ARBA" id="ARBA00023125"/>
    </source>
</evidence>
<dbReference type="Gene3D" id="1.10.357.10">
    <property type="entry name" value="Tetracycline Repressor, domain 2"/>
    <property type="match status" value="1"/>
</dbReference>
<evidence type="ECO:0000313" key="4">
    <source>
        <dbReference type="EMBL" id="PPJ38660.1"/>
    </source>
</evidence>
<dbReference type="PRINTS" id="PR00455">
    <property type="entry name" value="HTHTETR"/>
</dbReference>
<dbReference type="InterPro" id="IPR036271">
    <property type="entry name" value="Tet_transcr_reg_TetR-rel_C_sf"/>
</dbReference>
<dbReference type="AlphaFoldDB" id="A0A2S6ATX1"/>
<organism evidence="4 5">
    <name type="scientific">Nocardia nova</name>
    <dbReference type="NCBI Taxonomy" id="37330"/>
    <lineage>
        <taxon>Bacteria</taxon>
        <taxon>Bacillati</taxon>
        <taxon>Actinomycetota</taxon>
        <taxon>Actinomycetes</taxon>
        <taxon>Mycobacteriales</taxon>
        <taxon>Nocardiaceae</taxon>
        <taxon>Nocardia</taxon>
    </lineage>
</organism>
<proteinExistence type="predicted"/>
<dbReference type="InterPro" id="IPR009057">
    <property type="entry name" value="Homeodomain-like_sf"/>
</dbReference>